<gene>
    <name evidence="1" type="ORF">GGB84_004785</name>
</gene>
<dbReference type="AlphaFoldDB" id="A0A765X9G0"/>
<name>A0A765X9G0_ECOLX</name>
<dbReference type="InterPro" id="IPR036624">
    <property type="entry name" value="Hcp1-lik_sf"/>
</dbReference>
<feature type="non-terminal residue" evidence="1">
    <location>
        <position position="1"/>
    </location>
</feature>
<dbReference type="SUPFAM" id="SSF141452">
    <property type="entry name" value="Hcp1-like"/>
    <property type="match status" value="1"/>
</dbReference>
<protein>
    <submittedName>
        <fullName evidence="1">Type VI secretion system tube protein Hcp</fullName>
    </submittedName>
</protein>
<accession>A0A765X9G0</accession>
<reference evidence="1" key="1">
    <citation type="journal article" date="2018" name="Genome Biol.">
        <title>SKESA: strategic k-mer extension for scrupulous assemblies.</title>
        <authorList>
            <person name="Souvorov A."/>
            <person name="Agarwala R."/>
            <person name="Lipman D.J."/>
        </authorList>
    </citation>
    <scope>NUCLEOTIDE SEQUENCE [LARGE SCALE GENOMIC DNA]</scope>
    <source>
        <strain evidence="1">1839</strain>
    </source>
</reference>
<evidence type="ECO:0000313" key="1">
    <source>
        <dbReference type="EMBL" id="HAG5772995.1"/>
    </source>
</evidence>
<dbReference type="EMBL" id="DAAYTU010000056">
    <property type="protein sequence ID" value="HAG5772995.1"/>
    <property type="molecule type" value="Genomic_DNA"/>
</dbReference>
<sequence length="49" mass="5759">SSIDFVIPHAVLEKELEPQERITFIYETISWEHTLAGTNAMSKWQDRIQ</sequence>
<proteinExistence type="predicted"/>
<reference evidence="1" key="2">
    <citation type="submission" date="2020-02" db="EMBL/GenBank/DDBJ databases">
        <authorList>
            <consortium name="NCBI Pathogen Detection Project"/>
        </authorList>
    </citation>
    <scope>NUCLEOTIDE SEQUENCE</scope>
    <source>
        <strain evidence="1">1839</strain>
    </source>
</reference>
<dbReference type="Gene3D" id="2.30.110.20">
    <property type="entry name" value="Hcp1-like"/>
    <property type="match status" value="1"/>
</dbReference>
<organism evidence="1">
    <name type="scientific">Escherichia coli</name>
    <dbReference type="NCBI Taxonomy" id="562"/>
    <lineage>
        <taxon>Bacteria</taxon>
        <taxon>Pseudomonadati</taxon>
        <taxon>Pseudomonadota</taxon>
        <taxon>Gammaproteobacteria</taxon>
        <taxon>Enterobacterales</taxon>
        <taxon>Enterobacteriaceae</taxon>
        <taxon>Escherichia</taxon>
    </lineage>
</organism>
<comment type="caution">
    <text evidence="1">The sequence shown here is derived from an EMBL/GenBank/DDBJ whole genome shotgun (WGS) entry which is preliminary data.</text>
</comment>